<proteinExistence type="predicted"/>
<dbReference type="EMBL" id="CAMXCT020000076">
    <property type="protein sequence ID" value="CAL1126815.1"/>
    <property type="molecule type" value="Genomic_DNA"/>
</dbReference>
<dbReference type="EMBL" id="CAMXCT030000076">
    <property type="protein sequence ID" value="CAL4760749.1"/>
    <property type="molecule type" value="Genomic_DNA"/>
</dbReference>
<accession>A0A9P1BHI0</accession>
<keyword evidence="1" id="KW-0175">Coiled coil</keyword>
<feature type="region of interest" description="Disordered" evidence="2">
    <location>
        <begin position="467"/>
        <end position="487"/>
    </location>
</feature>
<evidence type="ECO:0000256" key="2">
    <source>
        <dbReference type="SAM" id="MobiDB-lite"/>
    </source>
</evidence>
<dbReference type="EMBL" id="CAMXCT010000076">
    <property type="protein sequence ID" value="CAI3973437.1"/>
    <property type="molecule type" value="Genomic_DNA"/>
</dbReference>
<sequence length="515" mass="58073">MSGYGDQGHEVVPYAAGAVHHYEHQHPRCAHQELALSFSTMRSFGKRTCSFYEALQVIAQYLPKDGTAAREAMKLVTGQRIWMFDVGCAVGQVVGTCYQLESNTLKELQKLWNSGQAGGTIKFQKKNFKVTMLNLQRLEQCRNDAQKKIAECRALADQMVDWQGKEQKMQHAVMQVIAQFGGSAQCEAFLKDLEANQKALNNAREQEKAAAQKLAKLSGQREELQCKSLVFESIAANEKGSLAELTRRADDLDREAADKAKEAAETLNIAYKKRSGWLGSWYTDWVDNRGDCAKWRAERFKQISKEAKESESDQQRRAAKAAEDAAAIKGQLTTVGKDLEEAHKSFAIAAEASQAASRELMETKEKCKALRAEYGGIDLHQIAILRDHMQAFPQLLGAQGMEDHCMFACMEGAMKQHELLCERFKEFLDEDDEEECKRLLSSLQNEILQAIEDSKFFSQEMQPLQDELRQRMESLKPPPSSHGSEDWDVISEVATPCRKRPEVLKLGELDDDELF</sequence>
<evidence type="ECO:0000313" key="4">
    <source>
        <dbReference type="EMBL" id="CAI3973440.1"/>
    </source>
</evidence>
<dbReference type="OrthoDB" id="439291at2759"/>
<reference evidence="5" key="2">
    <citation type="submission" date="2024-04" db="EMBL/GenBank/DDBJ databases">
        <authorList>
            <person name="Chen Y."/>
            <person name="Shah S."/>
            <person name="Dougan E. K."/>
            <person name="Thang M."/>
            <person name="Chan C."/>
        </authorList>
    </citation>
    <scope>NUCLEOTIDE SEQUENCE [LARGE SCALE GENOMIC DNA]</scope>
</reference>
<protein>
    <submittedName>
        <fullName evidence="3">Uncharacterized protein</fullName>
    </submittedName>
</protein>
<evidence type="ECO:0000313" key="6">
    <source>
        <dbReference type="Proteomes" id="UP001152797"/>
    </source>
</evidence>
<keyword evidence="6" id="KW-1185">Reference proteome</keyword>
<name>A0A9P1BHI0_9DINO</name>
<evidence type="ECO:0000313" key="5">
    <source>
        <dbReference type="EMBL" id="CAL1126812.1"/>
    </source>
</evidence>
<evidence type="ECO:0000313" key="3">
    <source>
        <dbReference type="EMBL" id="CAI3973437.1"/>
    </source>
</evidence>
<dbReference type="Proteomes" id="UP001152797">
    <property type="component" value="Unassembled WGS sequence"/>
</dbReference>
<dbReference type="EMBL" id="CAMXCT020000076">
    <property type="protein sequence ID" value="CAL1126812.1"/>
    <property type="molecule type" value="Genomic_DNA"/>
</dbReference>
<organism evidence="3">
    <name type="scientific">Cladocopium goreaui</name>
    <dbReference type="NCBI Taxonomy" id="2562237"/>
    <lineage>
        <taxon>Eukaryota</taxon>
        <taxon>Sar</taxon>
        <taxon>Alveolata</taxon>
        <taxon>Dinophyceae</taxon>
        <taxon>Suessiales</taxon>
        <taxon>Symbiodiniaceae</taxon>
        <taxon>Cladocopium</taxon>
    </lineage>
</organism>
<gene>
    <name evidence="3" type="ORF">C1SCF055_LOCUS1944</name>
    <name evidence="4" type="ORF">C1SCF055_LOCUS1947</name>
</gene>
<evidence type="ECO:0000256" key="1">
    <source>
        <dbReference type="SAM" id="Coils"/>
    </source>
</evidence>
<reference evidence="3" key="1">
    <citation type="submission" date="2022-10" db="EMBL/GenBank/DDBJ databases">
        <authorList>
            <person name="Chen Y."/>
            <person name="Dougan E. K."/>
            <person name="Chan C."/>
            <person name="Rhodes N."/>
            <person name="Thang M."/>
        </authorList>
    </citation>
    <scope>NUCLEOTIDE SEQUENCE</scope>
</reference>
<feature type="coiled-coil region" evidence="1">
    <location>
        <begin position="186"/>
        <end position="262"/>
    </location>
</feature>
<comment type="caution">
    <text evidence="3">The sequence shown here is derived from an EMBL/GenBank/DDBJ whole genome shotgun (WGS) entry which is preliminary data.</text>
</comment>
<dbReference type="EMBL" id="CAMXCT030000076">
    <property type="protein sequence ID" value="CAL4760752.1"/>
    <property type="molecule type" value="Genomic_DNA"/>
</dbReference>
<dbReference type="AlphaFoldDB" id="A0A9P1BHI0"/>
<dbReference type="EMBL" id="CAMXCT010000076">
    <property type="protein sequence ID" value="CAI3973440.1"/>
    <property type="molecule type" value="Genomic_DNA"/>
</dbReference>